<reference evidence="2" key="1">
    <citation type="submission" date="2017-09" db="EMBL/GenBank/DDBJ databases">
        <title>Depth-based differentiation of microbial function through sediment-hosted aquifers and enrichment of novel symbionts in the deep terrestrial subsurface.</title>
        <authorList>
            <person name="Probst A.J."/>
            <person name="Ladd B."/>
            <person name="Jarett J.K."/>
            <person name="Geller-Mcgrath D.E."/>
            <person name="Sieber C.M.K."/>
            <person name="Emerson J.B."/>
            <person name="Anantharaman K."/>
            <person name="Thomas B.C."/>
            <person name="Malmstrom R."/>
            <person name="Stieglmeier M."/>
            <person name="Klingl A."/>
            <person name="Woyke T."/>
            <person name="Ryan C.M."/>
            <person name="Banfield J.F."/>
        </authorList>
    </citation>
    <scope>NUCLEOTIDE SEQUENCE [LARGE SCALE GENOMIC DNA]</scope>
</reference>
<proteinExistence type="predicted"/>
<sequence length="119" mass="14027">MKIKETEISVEKSHLDGMEVYRIFDSNTESPIALLSFFKGKKGTLFVDLRTEFWVEKYPRTPNRALKAFKRWWLITNGVANSAHKEVRRQLGQLRRQENFKIAKTKNLRSFSNYAEADE</sequence>
<dbReference type="EMBL" id="PFAS01000070">
    <property type="protein sequence ID" value="PIT93513.1"/>
    <property type="molecule type" value="Genomic_DNA"/>
</dbReference>
<evidence type="ECO:0000313" key="2">
    <source>
        <dbReference type="Proteomes" id="UP000229335"/>
    </source>
</evidence>
<organism evidence="1 2">
    <name type="scientific">Candidatus Falkowbacteria bacterium CG10_big_fil_rev_8_21_14_0_10_43_11</name>
    <dbReference type="NCBI Taxonomy" id="1974568"/>
    <lineage>
        <taxon>Bacteria</taxon>
        <taxon>Candidatus Falkowiibacteriota</taxon>
    </lineage>
</organism>
<dbReference type="Proteomes" id="UP000229335">
    <property type="component" value="Unassembled WGS sequence"/>
</dbReference>
<dbReference type="AlphaFoldDB" id="A0A2M6WL68"/>
<protein>
    <submittedName>
        <fullName evidence="1">Uncharacterized protein</fullName>
    </submittedName>
</protein>
<gene>
    <name evidence="1" type="ORF">COU00_03875</name>
</gene>
<name>A0A2M6WL68_9BACT</name>
<evidence type="ECO:0000313" key="1">
    <source>
        <dbReference type="EMBL" id="PIT93513.1"/>
    </source>
</evidence>
<comment type="caution">
    <text evidence="1">The sequence shown here is derived from an EMBL/GenBank/DDBJ whole genome shotgun (WGS) entry which is preliminary data.</text>
</comment>
<accession>A0A2M6WL68</accession>